<dbReference type="PANTHER" id="PTHR11362:SF82">
    <property type="entry name" value="PHOSPHATIDYLETHANOLAMINE-BINDING PROTEIN 4"/>
    <property type="match status" value="1"/>
</dbReference>
<dbReference type="Pfam" id="PF01161">
    <property type="entry name" value="PBP"/>
    <property type="match status" value="1"/>
</dbReference>
<dbReference type="AlphaFoldDB" id="A0A0K0EPJ1"/>
<dbReference type="PANTHER" id="PTHR11362">
    <property type="entry name" value="PHOSPHATIDYLETHANOLAMINE-BINDING PROTEIN"/>
    <property type="match status" value="1"/>
</dbReference>
<dbReference type="STRING" id="6248.A0A0K0EPJ1"/>
<dbReference type="Proteomes" id="UP000035681">
    <property type="component" value="Unplaced"/>
</dbReference>
<dbReference type="WBParaSite" id="SSTP_0001137500.1">
    <property type="protein sequence ID" value="SSTP_0001137500.1"/>
    <property type="gene ID" value="SSTP_0001137500"/>
</dbReference>
<accession>A0A0K0EPJ1</accession>
<name>A0A0K0EPJ1_STRER</name>
<dbReference type="WBParaSite" id="TCONS_00003348.p1">
    <property type="protein sequence ID" value="TCONS_00003348.p1"/>
    <property type="gene ID" value="XLOC_003089"/>
</dbReference>
<evidence type="ECO:0000313" key="1">
    <source>
        <dbReference type="Proteomes" id="UP000035681"/>
    </source>
</evidence>
<evidence type="ECO:0000313" key="2">
    <source>
        <dbReference type="WBParaSite" id="SSTP_0001137500.1"/>
    </source>
</evidence>
<evidence type="ECO:0000313" key="3">
    <source>
        <dbReference type="WBParaSite" id="TCONS_00003348.p1"/>
    </source>
</evidence>
<protein>
    <submittedName>
        <fullName evidence="2 3">Phosphatidylethanolamine-binding protein</fullName>
    </submittedName>
</protein>
<dbReference type="CDD" id="cd00866">
    <property type="entry name" value="PEBP_euk"/>
    <property type="match status" value="1"/>
</dbReference>
<keyword evidence="1" id="KW-1185">Reference proteome</keyword>
<dbReference type="FunFam" id="3.90.280.10:FF:000006">
    <property type="entry name" value="protein D3"/>
    <property type="match status" value="1"/>
</dbReference>
<dbReference type="InterPro" id="IPR008914">
    <property type="entry name" value="PEBP"/>
</dbReference>
<dbReference type="InterPro" id="IPR036610">
    <property type="entry name" value="PEBP-like_sf"/>
</dbReference>
<dbReference type="SUPFAM" id="SSF49777">
    <property type="entry name" value="PEBP-like"/>
    <property type="match status" value="1"/>
</dbReference>
<proteinExistence type="predicted"/>
<sequence length="217" mass="24183">MSSTISLLLRPPSISKACVLTKFIQHRTVTSKMSLEAFKANEIIPDVVSKVPKGIINVSFKSGATVQMGNKLTPRQVKDQPTVDYEAEAGALYTLAMTDPDAPSRHTPTYREWEHWLVVNIPGKDISKGDTLAEYVGSGPPSGTGFHRYVYLLYKQQGRIDDREHGKLSNRSGDGRGGFKIEKFAQKHHLEGPIAGNFYEAEWDDYVPELYKQLSGK</sequence>
<reference evidence="2" key="1">
    <citation type="submission" date="2015-08" db="UniProtKB">
        <authorList>
            <consortium name="WormBaseParasite"/>
        </authorList>
    </citation>
    <scope>IDENTIFICATION</scope>
</reference>
<dbReference type="Gene3D" id="3.90.280.10">
    <property type="entry name" value="PEBP-like"/>
    <property type="match status" value="1"/>
</dbReference>
<dbReference type="InterPro" id="IPR035810">
    <property type="entry name" value="PEBP_euk"/>
</dbReference>
<organism evidence="2">
    <name type="scientific">Strongyloides stercoralis</name>
    <name type="common">Threadworm</name>
    <dbReference type="NCBI Taxonomy" id="6248"/>
    <lineage>
        <taxon>Eukaryota</taxon>
        <taxon>Metazoa</taxon>
        <taxon>Ecdysozoa</taxon>
        <taxon>Nematoda</taxon>
        <taxon>Chromadorea</taxon>
        <taxon>Rhabditida</taxon>
        <taxon>Tylenchina</taxon>
        <taxon>Panagrolaimomorpha</taxon>
        <taxon>Strongyloidoidea</taxon>
        <taxon>Strongyloididae</taxon>
        <taxon>Strongyloides</taxon>
    </lineage>
</organism>